<gene>
    <name evidence="5" type="ORF">GM50_17450</name>
</gene>
<keyword evidence="2" id="KW-0238">DNA-binding</keyword>
<dbReference type="InterPro" id="IPR027417">
    <property type="entry name" value="P-loop_NTPase"/>
</dbReference>
<dbReference type="InterPro" id="IPR016032">
    <property type="entry name" value="Sig_transdc_resp-reg_C-effctor"/>
</dbReference>
<dbReference type="Gene3D" id="1.10.10.10">
    <property type="entry name" value="Winged helix-like DNA-binding domain superfamily/Winged helix DNA-binding domain"/>
    <property type="match status" value="1"/>
</dbReference>
<name>A0A094PUA8_9ZZZZ</name>
<proteinExistence type="predicted"/>
<comment type="caution">
    <text evidence="5">The sequence shown here is derived from an EMBL/GenBank/DDBJ whole genome shotgun (WGS) entry which is preliminary data.</text>
</comment>
<protein>
    <recommendedName>
        <fullName evidence="4">HTH luxR-type domain-containing protein</fullName>
    </recommendedName>
</protein>
<evidence type="ECO:0000259" key="4">
    <source>
        <dbReference type="PROSITE" id="PS50043"/>
    </source>
</evidence>
<dbReference type="PANTHER" id="PTHR44688">
    <property type="entry name" value="DNA-BINDING TRANSCRIPTIONAL ACTIVATOR DEVR_DOSR"/>
    <property type="match status" value="1"/>
</dbReference>
<dbReference type="InterPro" id="IPR000792">
    <property type="entry name" value="Tscrpt_reg_LuxR_C"/>
</dbReference>
<dbReference type="SUPFAM" id="SSF52540">
    <property type="entry name" value="P-loop containing nucleoside triphosphate hydrolases"/>
    <property type="match status" value="1"/>
</dbReference>
<dbReference type="CDD" id="cd06170">
    <property type="entry name" value="LuxR_C_like"/>
    <property type="match status" value="1"/>
</dbReference>
<dbReference type="PANTHER" id="PTHR44688:SF16">
    <property type="entry name" value="DNA-BINDING TRANSCRIPTIONAL ACTIVATOR DEVR_DOSR"/>
    <property type="match status" value="1"/>
</dbReference>
<evidence type="ECO:0000256" key="1">
    <source>
        <dbReference type="ARBA" id="ARBA00023015"/>
    </source>
</evidence>
<dbReference type="SMART" id="SM00421">
    <property type="entry name" value="HTH_LUXR"/>
    <property type="match status" value="1"/>
</dbReference>
<keyword evidence="3" id="KW-0804">Transcription</keyword>
<evidence type="ECO:0000256" key="2">
    <source>
        <dbReference type="ARBA" id="ARBA00023125"/>
    </source>
</evidence>
<dbReference type="GO" id="GO:0006355">
    <property type="term" value="P:regulation of DNA-templated transcription"/>
    <property type="evidence" value="ECO:0007669"/>
    <property type="project" value="InterPro"/>
</dbReference>
<dbReference type="GO" id="GO:0003677">
    <property type="term" value="F:DNA binding"/>
    <property type="evidence" value="ECO:0007669"/>
    <property type="project" value="UniProtKB-KW"/>
</dbReference>
<dbReference type="InterPro" id="IPR036388">
    <property type="entry name" value="WH-like_DNA-bd_sf"/>
</dbReference>
<keyword evidence="1" id="KW-0805">Transcription regulation</keyword>
<accession>A0A094PUA8</accession>
<evidence type="ECO:0000313" key="5">
    <source>
        <dbReference type="EMBL" id="KGA15355.1"/>
    </source>
</evidence>
<dbReference type="AlphaFoldDB" id="A0A094PUA8"/>
<organism evidence="5">
    <name type="scientific">freshwater metagenome</name>
    <dbReference type="NCBI Taxonomy" id="449393"/>
    <lineage>
        <taxon>unclassified sequences</taxon>
        <taxon>metagenomes</taxon>
        <taxon>ecological metagenomes</taxon>
    </lineage>
</organism>
<evidence type="ECO:0000256" key="3">
    <source>
        <dbReference type="ARBA" id="ARBA00023163"/>
    </source>
</evidence>
<sequence length="866" mass="95953">MAKLGVAESRVIAAANLSQTLPPVLPPNFISRKEILDSVDIDQAGITLVVAPAGYGKTSLVAEYITTLKHPVIWLSFNDSDDTKSFNSNFVQAVRNVIPEFGKWFSSSQVLTTADIMTEIFSEIGSLGGHFVLVLDDSRASAGDAAPLANHLFSTLPKNVHVIILRRAIPSEAFVQLKALNNLQVIDQNKMKFSEEEVSIAASIVGVSIERPEYQKMLKKLNGWPAGVQLTLSNISRGWEASSSALQEKDSSIGTNYLVENLLSTLKPAERKILESLAVVEEFSIEEAEIILQNAFSLSKLNRFAVDGLFLKYSSEPTNKYSFNTIVRTGLILNPTIADKELRQIHQRLCDHFADRGSYLKALEHAKFAGSPEDYRHLFRHGMRQLIAIGRGKDLLRMADLVGDATTIGVLKRQTVELMGLTADFQYLAAQSLITEMLFTSRGTEIEIFIKKFTSAVNVYIDFATGLTENLKEHVATVLGATSEELDLAPIDKISILRVLAAKEIIYDSADNLDGIQKQAHELAKDDSSPMALYFISAIDACTLLYNGEYKEAYVVANNVISHAEREGYSGIFGSLDAMYVKARCLLEFSQIEESQKVFAQIKVLAESWSQYTWVYLAESFLARDFALAGNSASALDIVRSERERASALSFKNGLDTYCDLTELFIRYTMKDWDRVGILLGRLPDFLLVQRVRAIHDFELGKKPATFVAADLPERTATQQIYKLMAQTDENIDREKVALQLMGKALEIGARVGAKETFLRQDASLLNLVIRIAGEKPTVYLEDLASQITSRLKSRSENITGLSAALTKRELEILRHLATGKPISAIGTTLHISQNTMKTHLKNIYRKIGVGGRDEAVAKAKSLYLL</sequence>
<dbReference type="Gene3D" id="3.40.50.300">
    <property type="entry name" value="P-loop containing nucleotide triphosphate hydrolases"/>
    <property type="match status" value="1"/>
</dbReference>
<dbReference type="EMBL" id="JNSK01000098">
    <property type="protein sequence ID" value="KGA15355.1"/>
    <property type="molecule type" value="Genomic_DNA"/>
</dbReference>
<reference evidence="5" key="1">
    <citation type="submission" date="2014-05" db="EMBL/GenBank/DDBJ databases">
        <title>Key roles for freshwater Actinobacteria revealed by deep metagenomic sequencing.</title>
        <authorList>
            <person name="Ghai R."/>
            <person name="Mizuno C.M."/>
            <person name="Picazo A."/>
            <person name="Camacho A."/>
            <person name="Rodriguez-Valera F."/>
        </authorList>
    </citation>
    <scope>NUCLEOTIDE SEQUENCE</scope>
</reference>
<dbReference type="SUPFAM" id="SSF46894">
    <property type="entry name" value="C-terminal effector domain of the bipartite response regulators"/>
    <property type="match status" value="1"/>
</dbReference>
<feature type="domain" description="HTH luxR-type" evidence="4">
    <location>
        <begin position="799"/>
        <end position="864"/>
    </location>
</feature>
<dbReference type="PROSITE" id="PS50043">
    <property type="entry name" value="HTH_LUXR_2"/>
    <property type="match status" value="1"/>
</dbReference>
<dbReference type="PRINTS" id="PR00038">
    <property type="entry name" value="HTHLUXR"/>
</dbReference>
<dbReference type="Pfam" id="PF00196">
    <property type="entry name" value="GerE"/>
    <property type="match status" value="1"/>
</dbReference>